<feature type="transmembrane region" description="Helical" evidence="7">
    <location>
        <begin position="256"/>
        <end position="274"/>
    </location>
</feature>
<dbReference type="Proteomes" id="UP000313645">
    <property type="component" value="Unassembled WGS sequence"/>
</dbReference>
<feature type="transmembrane region" description="Helical" evidence="7">
    <location>
        <begin position="196"/>
        <end position="216"/>
    </location>
</feature>
<dbReference type="InterPro" id="IPR002656">
    <property type="entry name" value="Acyl_transf_3_dom"/>
</dbReference>
<keyword evidence="3" id="KW-1003">Cell membrane</keyword>
<keyword evidence="6 7" id="KW-0472">Membrane</keyword>
<evidence type="ECO:0000256" key="7">
    <source>
        <dbReference type="SAM" id="Phobius"/>
    </source>
</evidence>
<gene>
    <name evidence="9" type="ORF">EZI54_04310</name>
</gene>
<protein>
    <submittedName>
        <fullName evidence="9">Acyltransferase</fullName>
    </submittedName>
</protein>
<dbReference type="GO" id="GO:0016746">
    <property type="term" value="F:acyltransferase activity"/>
    <property type="evidence" value="ECO:0007669"/>
    <property type="project" value="UniProtKB-KW"/>
</dbReference>
<feature type="transmembrane region" description="Helical" evidence="7">
    <location>
        <begin position="318"/>
        <end position="337"/>
    </location>
</feature>
<sequence>MSEVASHLSTGERNDAFARVQAKPQLDLNVETLRGFAILMVVIFHVIGPKSYEGLQIQEPGSLYHLVTDIFDYLQMPLFSFLAGYVYAIRPFGGGAGAFVKGKAQRLLVPMLVVGTFFAVVKSMAPGTNMPLTASDFFTLHIIPVQHFWFVESLFWIFLLMMVLDGARLLSSGRSFAVVAAVACGIHLAWQKPPIYFSFAGIIYLLPSFLLGVACYRFRDAIFQPAVLWPVGIVTAACSVLIGLTLVGVIDHRFMPQSLPSLIVGCGLSLLLMVSQWKQRWLVFIGAYAYTIYIFHVFGTSGSRIILQKLGVTDTFLLLVVGVLCGVVGPIIVDLLASRYRWSRKILLGKKR</sequence>
<feature type="transmembrane region" description="Helical" evidence="7">
    <location>
        <begin position="171"/>
        <end position="190"/>
    </location>
</feature>
<keyword evidence="5 7" id="KW-1133">Transmembrane helix</keyword>
<keyword evidence="9" id="KW-0012">Acyltransferase</keyword>
<feature type="transmembrane region" description="Helical" evidence="7">
    <location>
        <begin position="228"/>
        <end position="250"/>
    </location>
</feature>
<keyword evidence="9" id="KW-0808">Transferase</keyword>
<dbReference type="EMBL" id="SJDL01000005">
    <property type="protein sequence ID" value="TBW58085.1"/>
    <property type="molecule type" value="Genomic_DNA"/>
</dbReference>
<keyword evidence="4 7" id="KW-0812">Transmembrane</keyword>
<evidence type="ECO:0000259" key="8">
    <source>
        <dbReference type="Pfam" id="PF01757"/>
    </source>
</evidence>
<evidence type="ECO:0000256" key="3">
    <source>
        <dbReference type="ARBA" id="ARBA00022475"/>
    </source>
</evidence>
<organism evidence="9 10">
    <name type="scientific">Marinobacter halodurans</name>
    <dbReference type="NCBI Taxonomy" id="2528979"/>
    <lineage>
        <taxon>Bacteria</taxon>
        <taxon>Pseudomonadati</taxon>
        <taxon>Pseudomonadota</taxon>
        <taxon>Gammaproteobacteria</taxon>
        <taxon>Pseudomonadales</taxon>
        <taxon>Marinobacteraceae</taxon>
        <taxon>Marinobacter</taxon>
    </lineage>
</organism>
<dbReference type="RefSeq" id="WP_131479411.1">
    <property type="nucleotide sequence ID" value="NZ_SJDL01000005.1"/>
</dbReference>
<evidence type="ECO:0000256" key="5">
    <source>
        <dbReference type="ARBA" id="ARBA00022989"/>
    </source>
</evidence>
<feature type="transmembrane region" description="Helical" evidence="7">
    <location>
        <begin position="145"/>
        <end position="164"/>
    </location>
</feature>
<reference evidence="9 10" key="1">
    <citation type="submission" date="2019-02" db="EMBL/GenBank/DDBJ databases">
        <title>Marinobacter halodurans sp. nov., a marine bacterium isolated from sea tidal flat.</title>
        <authorList>
            <person name="Yoo Y."/>
            <person name="Lee D.W."/>
            <person name="Kim B.S."/>
            <person name="Kim J.-J."/>
        </authorList>
    </citation>
    <scope>NUCLEOTIDE SEQUENCE [LARGE SCALE GENOMIC DNA]</scope>
    <source>
        <strain evidence="9 10">YJ-S3-2</strain>
    </source>
</reference>
<feature type="transmembrane region" description="Helical" evidence="7">
    <location>
        <begin position="281"/>
        <end position="298"/>
    </location>
</feature>
<keyword evidence="10" id="KW-1185">Reference proteome</keyword>
<dbReference type="Pfam" id="PF01757">
    <property type="entry name" value="Acyl_transf_3"/>
    <property type="match status" value="1"/>
</dbReference>
<feature type="domain" description="Acyltransferase 3" evidence="8">
    <location>
        <begin position="29"/>
        <end position="333"/>
    </location>
</feature>
<comment type="caution">
    <text evidence="9">The sequence shown here is derived from an EMBL/GenBank/DDBJ whole genome shotgun (WGS) entry which is preliminary data.</text>
</comment>
<dbReference type="PANTHER" id="PTHR40074">
    <property type="entry name" value="O-ACETYLTRANSFERASE WECH"/>
    <property type="match status" value="1"/>
</dbReference>
<dbReference type="PANTHER" id="PTHR40074:SF2">
    <property type="entry name" value="O-ACETYLTRANSFERASE WECH"/>
    <property type="match status" value="1"/>
</dbReference>
<feature type="transmembrane region" description="Helical" evidence="7">
    <location>
        <begin position="107"/>
        <end position="125"/>
    </location>
</feature>
<feature type="transmembrane region" description="Helical" evidence="7">
    <location>
        <begin position="78"/>
        <end position="100"/>
    </location>
</feature>
<proteinExistence type="inferred from homology"/>
<evidence type="ECO:0000313" key="9">
    <source>
        <dbReference type="EMBL" id="TBW58085.1"/>
    </source>
</evidence>
<comment type="similarity">
    <text evidence="2">Belongs to the acyltransferase 3 family.</text>
</comment>
<evidence type="ECO:0000256" key="4">
    <source>
        <dbReference type="ARBA" id="ARBA00022692"/>
    </source>
</evidence>
<comment type="subcellular location">
    <subcellularLocation>
        <location evidence="1">Cell membrane</location>
        <topology evidence="1">Multi-pass membrane protein</topology>
    </subcellularLocation>
</comment>
<evidence type="ECO:0000313" key="10">
    <source>
        <dbReference type="Proteomes" id="UP000313645"/>
    </source>
</evidence>
<evidence type="ECO:0000256" key="2">
    <source>
        <dbReference type="ARBA" id="ARBA00007400"/>
    </source>
</evidence>
<evidence type="ECO:0000256" key="1">
    <source>
        <dbReference type="ARBA" id="ARBA00004651"/>
    </source>
</evidence>
<accession>A0ABY1ZSP2</accession>
<evidence type="ECO:0000256" key="6">
    <source>
        <dbReference type="ARBA" id="ARBA00023136"/>
    </source>
</evidence>
<name>A0ABY1ZSP2_9GAMM</name>